<evidence type="ECO:0000313" key="3">
    <source>
        <dbReference type="EMBL" id="KAJ1928358.1"/>
    </source>
</evidence>
<feature type="region of interest" description="Disordered" evidence="1">
    <location>
        <begin position="79"/>
        <end position="141"/>
    </location>
</feature>
<accession>A0A9W8E1X3</accession>
<feature type="region of interest" description="Disordered" evidence="1">
    <location>
        <begin position="159"/>
        <end position="178"/>
    </location>
</feature>
<dbReference type="Proteomes" id="UP001150569">
    <property type="component" value="Unassembled WGS sequence"/>
</dbReference>
<feature type="compositionally biased region" description="Basic residues" evidence="1">
    <location>
        <begin position="79"/>
        <end position="98"/>
    </location>
</feature>
<sequence>MRAATTLALLGLLALVGTTVATPAPQEFNAIDDFGADENGADNDMDTDMADLAKRDLQRTTVKSSLFDAPFILDVKNQKTHLQRSKGKPVPRRRKGRGNKYASRRPGVGGRFGQRYRASGPKRGRGMKGHHKRDFQRTKESSSTIAAPFILDIKKQKTHLERPSRPMGGAHGSPGYGRYKRGIQSTKVKESSSMFSVPFILDIKKQKTHLERPSRPMGGAHGSAKPGYGHAGHAKY</sequence>
<protein>
    <submittedName>
        <fullName evidence="3">Uncharacterized protein</fullName>
    </submittedName>
</protein>
<organism evidence="3 4">
    <name type="scientific">Tieghemiomyces parasiticus</name>
    <dbReference type="NCBI Taxonomy" id="78921"/>
    <lineage>
        <taxon>Eukaryota</taxon>
        <taxon>Fungi</taxon>
        <taxon>Fungi incertae sedis</taxon>
        <taxon>Zoopagomycota</taxon>
        <taxon>Kickxellomycotina</taxon>
        <taxon>Dimargaritomycetes</taxon>
        <taxon>Dimargaritales</taxon>
        <taxon>Dimargaritaceae</taxon>
        <taxon>Tieghemiomyces</taxon>
    </lineage>
</organism>
<proteinExistence type="predicted"/>
<feature type="chain" id="PRO_5040869861" evidence="2">
    <location>
        <begin position="22"/>
        <end position="236"/>
    </location>
</feature>
<comment type="caution">
    <text evidence="3">The sequence shown here is derived from an EMBL/GenBank/DDBJ whole genome shotgun (WGS) entry which is preliminary data.</text>
</comment>
<name>A0A9W8E1X3_9FUNG</name>
<keyword evidence="2" id="KW-0732">Signal</keyword>
<dbReference type="AlphaFoldDB" id="A0A9W8E1X3"/>
<evidence type="ECO:0000256" key="2">
    <source>
        <dbReference type="SAM" id="SignalP"/>
    </source>
</evidence>
<dbReference type="EMBL" id="JANBPT010000076">
    <property type="protein sequence ID" value="KAJ1928358.1"/>
    <property type="molecule type" value="Genomic_DNA"/>
</dbReference>
<feature type="region of interest" description="Disordered" evidence="1">
    <location>
        <begin position="208"/>
        <end position="236"/>
    </location>
</feature>
<feature type="compositionally biased region" description="Basic residues" evidence="1">
    <location>
        <begin position="120"/>
        <end position="134"/>
    </location>
</feature>
<gene>
    <name evidence="3" type="ORF">IWQ60_002140</name>
</gene>
<keyword evidence="4" id="KW-1185">Reference proteome</keyword>
<evidence type="ECO:0000256" key="1">
    <source>
        <dbReference type="SAM" id="MobiDB-lite"/>
    </source>
</evidence>
<feature type="signal peptide" evidence="2">
    <location>
        <begin position="1"/>
        <end position="21"/>
    </location>
</feature>
<evidence type="ECO:0000313" key="4">
    <source>
        <dbReference type="Proteomes" id="UP001150569"/>
    </source>
</evidence>
<reference evidence="3" key="1">
    <citation type="submission" date="2022-07" db="EMBL/GenBank/DDBJ databases">
        <title>Phylogenomic reconstructions and comparative analyses of Kickxellomycotina fungi.</title>
        <authorList>
            <person name="Reynolds N.K."/>
            <person name="Stajich J.E."/>
            <person name="Barry K."/>
            <person name="Grigoriev I.V."/>
            <person name="Crous P."/>
            <person name="Smith M.E."/>
        </authorList>
    </citation>
    <scope>NUCLEOTIDE SEQUENCE</scope>
    <source>
        <strain evidence="3">RSA 861</strain>
    </source>
</reference>